<dbReference type="InterPro" id="IPR014123">
    <property type="entry name" value="Superoxide_dismutase_Ni-type"/>
</dbReference>
<dbReference type="OrthoDB" id="9790847at2"/>
<dbReference type="RefSeq" id="WP_145195795.1">
    <property type="nucleotide sequence ID" value="NZ_CP036267.1"/>
</dbReference>
<dbReference type="KEGG" id="tpol:Mal48_05470"/>
<dbReference type="Proteomes" id="UP000315724">
    <property type="component" value="Chromosome"/>
</dbReference>
<dbReference type="Pfam" id="PF09055">
    <property type="entry name" value="Sod_Ni"/>
    <property type="match status" value="1"/>
</dbReference>
<name>A0A517QI89_9PLAN</name>
<dbReference type="EMBL" id="CP036267">
    <property type="protein sequence ID" value="QDT31314.1"/>
    <property type="molecule type" value="Genomic_DNA"/>
</dbReference>
<feature type="signal peptide" evidence="1">
    <location>
        <begin position="1"/>
        <end position="21"/>
    </location>
</feature>
<proteinExistence type="predicted"/>
<evidence type="ECO:0000313" key="3">
    <source>
        <dbReference type="Proteomes" id="UP000315724"/>
    </source>
</evidence>
<feature type="chain" id="PRO_5022053798" evidence="1">
    <location>
        <begin position="22"/>
        <end position="154"/>
    </location>
</feature>
<dbReference type="Gene3D" id="1.20.120.400">
    <property type="entry name" value="Nickel-containing superoxide dismutase"/>
    <property type="match status" value="1"/>
</dbReference>
<dbReference type="GO" id="GO:0004784">
    <property type="term" value="F:superoxide dismutase activity"/>
    <property type="evidence" value="ECO:0007669"/>
    <property type="project" value="InterPro"/>
</dbReference>
<organism evidence="2 3">
    <name type="scientific">Thalassoglobus polymorphus</name>
    <dbReference type="NCBI Taxonomy" id="2527994"/>
    <lineage>
        <taxon>Bacteria</taxon>
        <taxon>Pseudomonadati</taxon>
        <taxon>Planctomycetota</taxon>
        <taxon>Planctomycetia</taxon>
        <taxon>Planctomycetales</taxon>
        <taxon>Planctomycetaceae</taxon>
        <taxon>Thalassoglobus</taxon>
    </lineage>
</organism>
<evidence type="ECO:0000256" key="1">
    <source>
        <dbReference type="SAM" id="SignalP"/>
    </source>
</evidence>
<keyword evidence="1" id="KW-0732">Signal</keyword>
<keyword evidence="3" id="KW-1185">Reference proteome</keyword>
<dbReference type="GO" id="GO:0016151">
    <property type="term" value="F:nickel cation binding"/>
    <property type="evidence" value="ECO:0007669"/>
    <property type="project" value="InterPro"/>
</dbReference>
<dbReference type="InterPro" id="IPR036502">
    <property type="entry name" value="NiSOD_sf"/>
</dbReference>
<dbReference type="AlphaFoldDB" id="A0A517QI89"/>
<gene>
    <name evidence="2" type="ORF">Mal48_05470</name>
</gene>
<accession>A0A517QI89</accession>
<reference evidence="2 3" key="1">
    <citation type="submission" date="2019-02" db="EMBL/GenBank/DDBJ databases">
        <title>Deep-cultivation of Planctomycetes and their phenomic and genomic characterization uncovers novel biology.</title>
        <authorList>
            <person name="Wiegand S."/>
            <person name="Jogler M."/>
            <person name="Boedeker C."/>
            <person name="Pinto D."/>
            <person name="Vollmers J."/>
            <person name="Rivas-Marin E."/>
            <person name="Kohn T."/>
            <person name="Peeters S.H."/>
            <person name="Heuer A."/>
            <person name="Rast P."/>
            <person name="Oberbeckmann S."/>
            <person name="Bunk B."/>
            <person name="Jeske O."/>
            <person name="Meyerdierks A."/>
            <person name="Storesund J.E."/>
            <person name="Kallscheuer N."/>
            <person name="Luecker S."/>
            <person name="Lage O.M."/>
            <person name="Pohl T."/>
            <person name="Merkel B.J."/>
            <person name="Hornburger P."/>
            <person name="Mueller R.-W."/>
            <person name="Bruemmer F."/>
            <person name="Labrenz M."/>
            <person name="Spormann A.M."/>
            <person name="Op den Camp H."/>
            <person name="Overmann J."/>
            <person name="Amann R."/>
            <person name="Jetten M.S.M."/>
            <person name="Mascher T."/>
            <person name="Medema M.H."/>
            <person name="Devos D.P."/>
            <person name="Kaster A.-K."/>
            <person name="Ovreas L."/>
            <person name="Rohde M."/>
            <person name="Galperin M.Y."/>
            <person name="Jogler C."/>
        </authorList>
    </citation>
    <scope>NUCLEOTIDE SEQUENCE [LARGE SCALE GENOMIC DNA]</scope>
    <source>
        <strain evidence="2 3">Mal48</strain>
    </source>
</reference>
<evidence type="ECO:0000313" key="2">
    <source>
        <dbReference type="EMBL" id="QDT31314.1"/>
    </source>
</evidence>
<protein>
    <submittedName>
        <fullName evidence="2">Nickel-containing superoxide dismutase</fullName>
    </submittedName>
</protein>
<sequence length="154" mass="17432" precursor="true">MLRFSVLSLLTTLMVAGQALAHCEVPCGIYADQRRFEEMLEDTDTIEKAINQIKELSSKDDALSKNQLARWVATKELHATNTQGIIAQYFMTQRIKPDAKNYEKQLTTAHAVLIGAMKTKQGVDPKSAQSLRKAILDLYRAYEGKEPKFHSHEH</sequence>
<dbReference type="SUPFAM" id="SSF109770">
    <property type="entry name" value="Nickel-containing superoxide dismutase, NiSOD"/>
    <property type="match status" value="1"/>
</dbReference>